<dbReference type="EMBL" id="KL363284">
    <property type="protein sequence ID" value="KFD48772.1"/>
    <property type="molecule type" value="Genomic_DNA"/>
</dbReference>
<evidence type="ECO:0000256" key="2">
    <source>
        <dbReference type="SAM" id="Phobius"/>
    </source>
</evidence>
<organism evidence="3 5">
    <name type="scientific">Trichuris suis</name>
    <name type="common">pig whipworm</name>
    <dbReference type="NCBI Taxonomy" id="68888"/>
    <lineage>
        <taxon>Eukaryota</taxon>
        <taxon>Metazoa</taxon>
        <taxon>Ecdysozoa</taxon>
        <taxon>Nematoda</taxon>
        <taxon>Enoplea</taxon>
        <taxon>Dorylaimia</taxon>
        <taxon>Trichinellida</taxon>
        <taxon>Trichuridae</taxon>
        <taxon>Trichuris</taxon>
    </lineage>
</organism>
<gene>
    <name evidence="3" type="ORF">M513_10327</name>
    <name evidence="4" type="ORF">M514_10327</name>
</gene>
<name>A0A085LUX6_9BILA</name>
<reference evidence="3 5" key="1">
    <citation type="journal article" date="2014" name="Nat. Genet.">
        <title>Genome and transcriptome of the porcine whipworm Trichuris suis.</title>
        <authorList>
            <person name="Jex A.R."/>
            <person name="Nejsum P."/>
            <person name="Schwarz E.M."/>
            <person name="Hu L."/>
            <person name="Young N.D."/>
            <person name="Hall R.S."/>
            <person name="Korhonen P.K."/>
            <person name="Liao S."/>
            <person name="Thamsborg S."/>
            <person name="Xia J."/>
            <person name="Xu P."/>
            <person name="Wang S."/>
            <person name="Scheerlinck J.P."/>
            <person name="Hofmann A."/>
            <person name="Sternberg P.W."/>
            <person name="Wang J."/>
            <person name="Gasser R.B."/>
        </authorList>
    </citation>
    <scope>NUCLEOTIDE SEQUENCE [LARGE SCALE GENOMIC DNA]</scope>
    <source>
        <strain evidence="4">DCEP-RM93F</strain>
        <strain evidence="3">DCEP-RM93M</strain>
    </source>
</reference>
<keyword evidence="2" id="KW-0812">Transmembrane</keyword>
<dbReference type="EMBL" id="KL367496">
    <property type="protein sequence ID" value="KFD69322.1"/>
    <property type="molecule type" value="Genomic_DNA"/>
</dbReference>
<protein>
    <submittedName>
        <fullName evidence="3">Uncharacterized protein</fullName>
    </submittedName>
</protein>
<keyword evidence="2" id="KW-1133">Transmembrane helix</keyword>
<keyword evidence="2" id="KW-0472">Membrane</keyword>
<sequence length="238" mass="26098">MNDGALQVDPKALAAPRFDCLISFAIGQRSIGNETFDFSGGVVDADGKSPVEALLKFVSRTNITAAMGSLEKLLSESYKFIRLSDDINDMKNYINDMRLCFVALTISGYLAVIFYVIMLLCNRRNGRRNRRLRNPSSTAAAYDEEALGWGEKPMPLNPASSRMPPTQGDRDSYQYRAAGRRHMQPFGRQRYNVAAALSDLSERQLVAEGGTVKVNGPMESTPLAAHEPGSTDVVPAAQ</sequence>
<keyword evidence="5" id="KW-1185">Reference proteome</keyword>
<evidence type="ECO:0000256" key="1">
    <source>
        <dbReference type="SAM" id="MobiDB-lite"/>
    </source>
</evidence>
<evidence type="ECO:0000313" key="4">
    <source>
        <dbReference type="EMBL" id="KFD69322.1"/>
    </source>
</evidence>
<accession>A0A085LUX6</accession>
<proteinExistence type="predicted"/>
<evidence type="ECO:0000313" key="5">
    <source>
        <dbReference type="Proteomes" id="UP000030764"/>
    </source>
</evidence>
<dbReference type="Proteomes" id="UP000030758">
    <property type="component" value="Unassembled WGS sequence"/>
</dbReference>
<evidence type="ECO:0000313" key="3">
    <source>
        <dbReference type="EMBL" id="KFD48772.1"/>
    </source>
</evidence>
<dbReference type="Proteomes" id="UP000030764">
    <property type="component" value="Unassembled WGS sequence"/>
</dbReference>
<feature type="transmembrane region" description="Helical" evidence="2">
    <location>
        <begin position="101"/>
        <end position="121"/>
    </location>
</feature>
<feature type="region of interest" description="Disordered" evidence="1">
    <location>
        <begin position="212"/>
        <end position="238"/>
    </location>
</feature>
<dbReference type="AlphaFoldDB" id="A0A085LUX6"/>